<accession>A0A8J2HQU7</accession>
<feature type="region of interest" description="Disordered" evidence="1">
    <location>
        <begin position="1"/>
        <end position="22"/>
    </location>
</feature>
<dbReference type="Proteomes" id="UP000786811">
    <property type="component" value="Unassembled WGS sequence"/>
</dbReference>
<dbReference type="OrthoDB" id="7699712at2759"/>
<feature type="compositionally biased region" description="Polar residues" evidence="1">
    <location>
        <begin position="1"/>
        <end position="15"/>
    </location>
</feature>
<keyword evidence="3" id="KW-1185">Reference proteome</keyword>
<dbReference type="PANTHER" id="PTHR35617:SF3">
    <property type="entry name" value="CORE-BINDING (CB) DOMAIN-CONTAINING PROTEIN"/>
    <property type="match status" value="1"/>
</dbReference>
<evidence type="ECO:0008006" key="4">
    <source>
        <dbReference type="Google" id="ProtNLM"/>
    </source>
</evidence>
<dbReference type="InterPro" id="IPR011010">
    <property type="entry name" value="DNA_brk_join_enz"/>
</dbReference>
<evidence type="ECO:0000313" key="3">
    <source>
        <dbReference type="Proteomes" id="UP000786811"/>
    </source>
</evidence>
<dbReference type="EMBL" id="CAJNRD030001124">
    <property type="protein sequence ID" value="CAG5109264.1"/>
    <property type="molecule type" value="Genomic_DNA"/>
</dbReference>
<organism evidence="2 3">
    <name type="scientific">Cotesia congregata</name>
    <name type="common">Parasitoid wasp</name>
    <name type="synonym">Apanteles congregatus</name>
    <dbReference type="NCBI Taxonomy" id="51543"/>
    <lineage>
        <taxon>Eukaryota</taxon>
        <taxon>Metazoa</taxon>
        <taxon>Ecdysozoa</taxon>
        <taxon>Arthropoda</taxon>
        <taxon>Hexapoda</taxon>
        <taxon>Insecta</taxon>
        <taxon>Pterygota</taxon>
        <taxon>Neoptera</taxon>
        <taxon>Endopterygota</taxon>
        <taxon>Hymenoptera</taxon>
        <taxon>Apocrita</taxon>
        <taxon>Ichneumonoidea</taxon>
        <taxon>Braconidae</taxon>
        <taxon>Microgastrinae</taxon>
        <taxon>Cotesia</taxon>
    </lineage>
</organism>
<protein>
    <recommendedName>
        <fullName evidence="4">Tyr recombinase domain-containing protein</fullName>
    </recommendedName>
</protein>
<dbReference type="PANTHER" id="PTHR35617">
    <property type="entry name" value="PHAGE_INTEGRASE DOMAIN-CONTAINING PROTEIN"/>
    <property type="match status" value="1"/>
</dbReference>
<dbReference type="SUPFAM" id="SSF56349">
    <property type="entry name" value="DNA breaking-rejoining enzymes"/>
    <property type="match status" value="1"/>
</dbReference>
<evidence type="ECO:0000313" key="2">
    <source>
        <dbReference type="EMBL" id="CAG5109264.1"/>
    </source>
</evidence>
<reference evidence="2" key="1">
    <citation type="submission" date="2021-04" db="EMBL/GenBank/DDBJ databases">
        <authorList>
            <person name="Chebbi M.A.C M."/>
        </authorList>
    </citation>
    <scope>NUCLEOTIDE SEQUENCE</scope>
</reference>
<dbReference type="GO" id="GO:0003677">
    <property type="term" value="F:DNA binding"/>
    <property type="evidence" value="ECO:0007669"/>
    <property type="project" value="InterPro"/>
</dbReference>
<sequence length="244" mass="28060">MYQKNAYQRPNASTSPQPPSFEETINVSKSAGRLSLFKDIWALITSDLIVLTWISGYEIPFSQFARQNTTPTESKVCSRLRENRWWLICNQQEIPRYLFNITHILNFLTQEFNRDASYGSINSYKSALSLLLGAEVRQDARIKRFCKSIANIRPPKRKYNGTWDPDVVLKLLNQWPENGDLSLKRLSFKLVILLALTTGHRMQTFSLINVLDVQKQREAIVIKIPATIKTSGPRQAQPTPYITI</sequence>
<name>A0A8J2HQU7_COTCN</name>
<proteinExistence type="predicted"/>
<gene>
    <name evidence="2" type="ORF">HICCMSTLAB_LOCUS13900</name>
</gene>
<dbReference type="AlphaFoldDB" id="A0A8J2HQU7"/>
<evidence type="ECO:0000256" key="1">
    <source>
        <dbReference type="SAM" id="MobiDB-lite"/>
    </source>
</evidence>
<comment type="caution">
    <text evidence="2">The sequence shown here is derived from an EMBL/GenBank/DDBJ whole genome shotgun (WGS) entry which is preliminary data.</text>
</comment>